<evidence type="ECO:0000256" key="1">
    <source>
        <dbReference type="ARBA" id="ARBA00004123"/>
    </source>
</evidence>
<evidence type="ECO:0000313" key="11">
    <source>
        <dbReference type="Proteomes" id="UP000750711"/>
    </source>
</evidence>
<evidence type="ECO:0000256" key="8">
    <source>
        <dbReference type="SAM" id="Coils"/>
    </source>
</evidence>
<evidence type="ECO:0000256" key="9">
    <source>
        <dbReference type="SAM" id="MobiDB-lite"/>
    </source>
</evidence>
<dbReference type="GO" id="GO:0016592">
    <property type="term" value="C:mediator complex"/>
    <property type="evidence" value="ECO:0007669"/>
    <property type="project" value="InterPro"/>
</dbReference>
<dbReference type="InterPro" id="IPR011425">
    <property type="entry name" value="Med9"/>
</dbReference>
<evidence type="ECO:0000256" key="4">
    <source>
        <dbReference type="ARBA" id="ARBA00023159"/>
    </source>
</evidence>
<dbReference type="GO" id="GO:0006357">
    <property type="term" value="P:regulation of transcription by RNA polymerase II"/>
    <property type="evidence" value="ECO:0007669"/>
    <property type="project" value="InterPro"/>
</dbReference>
<protein>
    <recommendedName>
        <fullName evidence="7">Mediator of RNA polymerase II transcription subunit 9</fullName>
    </recommendedName>
    <alternativeName>
        <fullName evidence="7">Mediator complex subunit 9</fullName>
    </alternativeName>
</protein>
<name>A0A9P8LBD3_9PEZI</name>
<dbReference type="Proteomes" id="UP000750711">
    <property type="component" value="Unassembled WGS sequence"/>
</dbReference>
<dbReference type="AlphaFoldDB" id="A0A9P8LBD3"/>
<keyword evidence="6 7" id="KW-0539">Nucleus</keyword>
<accession>A0A9P8LBD3</accession>
<proteinExistence type="inferred from homology"/>
<keyword evidence="5 7" id="KW-0804">Transcription</keyword>
<evidence type="ECO:0000256" key="5">
    <source>
        <dbReference type="ARBA" id="ARBA00023163"/>
    </source>
</evidence>
<dbReference type="GO" id="GO:0003712">
    <property type="term" value="F:transcription coregulator activity"/>
    <property type="evidence" value="ECO:0007669"/>
    <property type="project" value="InterPro"/>
</dbReference>
<comment type="function">
    <text evidence="7">Component of the Mediator complex, a coactivator involved in the regulated transcription of nearly all RNA polymerase II-dependent genes. Mediator functions as a bridge to convey information from gene-specific regulatory proteins to the basal RNA polymerase II transcription machinery. Mediator is recruited to promoters by direct interactions with regulatory proteins and serves as a scaffold for the assembly of a functional preinitiation complex with RNA polymerase II and the general transcription factors.</text>
</comment>
<evidence type="ECO:0000313" key="10">
    <source>
        <dbReference type="EMBL" id="KAH0559086.1"/>
    </source>
</evidence>
<sequence length="140" mass="15012">MPATSVSPNLAVTTTLPARPSLRPSASTPAPLEPQNPSLPPPQTFDTIAPLYTLLSRLLPASPDAPPSLDPQHLATEAGAIKLRLQKARAAVEGLGDMDRTIEEQEEEIRALEEKCEKQRGVLRGLAGIKVDQSMAMELD</sequence>
<gene>
    <name evidence="7" type="primary">MED9</name>
    <name evidence="10" type="ORF">GP486_004337</name>
</gene>
<keyword evidence="4 7" id="KW-0010">Activator</keyword>
<evidence type="ECO:0000256" key="7">
    <source>
        <dbReference type="RuleBase" id="RU364145"/>
    </source>
</evidence>
<feature type="coiled-coil region" evidence="8">
    <location>
        <begin position="95"/>
        <end position="122"/>
    </location>
</feature>
<evidence type="ECO:0000256" key="2">
    <source>
        <dbReference type="ARBA" id="ARBA00008089"/>
    </source>
</evidence>
<keyword evidence="8" id="KW-0175">Coiled coil</keyword>
<comment type="caution">
    <text evidence="10">The sequence shown here is derived from an EMBL/GenBank/DDBJ whole genome shotgun (WGS) entry which is preliminary data.</text>
</comment>
<reference evidence="10" key="1">
    <citation type="submission" date="2021-03" db="EMBL/GenBank/DDBJ databases">
        <title>Comparative genomics and phylogenomic investigation of the class Geoglossomycetes provide insights into ecological specialization and systematics.</title>
        <authorList>
            <person name="Melie T."/>
            <person name="Pirro S."/>
            <person name="Miller A.N."/>
            <person name="Quandt A."/>
        </authorList>
    </citation>
    <scope>NUCLEOTIDE SEQUENCE</scope>
    <source>
        <strain evidence="10">CAQ_001_2017</strain>
    </source>
</reference>
<organism evidence="10 11">
    <name type="scientific">Trichoglossum hirsutum</name>
    <dbReference type="NCBI Taxonomy" id="265104"/>
    <lineage>
        <taxon>Eukaryota</taxon>
        <taxon>Fungi</taxon>
        <taxon>Dikarya</taxon>
        <taxon>Ascomycota</taxon>
        <taxon>Pezizomycotina</taxon>
        <taxon>Geoglossomycetes</taxon>
        <taxon>Geoglossales</taxon>
        <taxon>Geoglossaceae</taxon>
        <taxon>Trichoglossum</taxon>
    </lineage>
</organism>
<keyword evidence="11" id="KW-1185">Reference proteome</keyword>
<dbReference type="Pfam" id="PF07544">
    <property type="entry name" value="Med9"/>
    <property type="match status" value="1"/>
</dbReference>
<dbReference type="EMBL" id="JAGHQM010000671">
    <property type="protein sequence ID" value="KAH0559086.1"/>
    <property type="molecule type" value="Genomic_DNA"/>
</dbReference>
<keyword evidence="3 7" id="KW-0805">Transcription regulation</keyword>
<feature type="compositionally biased region" description="Polar residues" evidence="9">
    <location>
        <begin position="1"/>
        <end position="16"/>
    </location>
</feature>
<feature type="region of interest" description="Disordered" evidence="9">
    <location>
        <begin position="1"/>
        <end position="44"/>
    </location>
</feature>
<comment type="subcellular location">
    <subcellularLocation>
        <location evidence="1 7">Nucleus</location>
    </subcellularLocation>
</comment>
<comment type="similarity">
    <text evidence="2 7">Belongs to the Mediator complex subunit 9 family.</text>
</comment>
<evidence type="ECO:0000256" key="3">
    <source>
        <dbReference type="ARBA" id="ARBA00023015"/>
    </source>
</evidence>
<comment type="subunit">
    <text evidence="7">Component of the Mediator complex.</text>
</comment>
<feature type="compositionally biased region" description="Pro residues" evidence="9">
    <location>
        <begin position="31"/>
        <end position="43"/>
    </location>
</feature>
<evidence type="ECO:0000256" key="6">
    <source>
        <dbReference type="ARBA" id="ARBA00023242"/>
    </source>
</evidence>